<accession>A0A1H5NGN7</accession>
<reference evidence="1 2" key="1">
    <citation type="submission" date="2016-10" db="EMBL/GenBank/DDBJ databases">
        <authorList>
            <person name="de Groot N.N."/>
        </authorList>
    </citation>
    <scope>NUCLEOTIDE SEQUENCE [LARGE SCALE GENOMIC DNA]</scope>
    <source>
        <strain evidence="1 2">DSM 23553</strain>
    </source>
</reference>
<dbReference type="RefSeq" id="WP_093113398.1">
    <property type="nucleotide sequence ID" value="NZ_FNGG01000004.1"/>
</dbReference>
<dbReference type="STRING" id="390640.SAMN04488034_104118"/>
<protein>
    <recommendedName>
        <fullName evidence="3">DUF2383 domain-containing protein</fullName>
    </recommendedName>
</protein>
<dbReference type="AlphaFoldDB" id="A0A1H5NGN7"/>
<evidence type="ECO:0008006" key="3">
    <source>
        <dbReference type="Google" id="ProtNLM"/>
    </source>
</evidence>
<dbReference type="Gene3D" id="1.20.1260.10">
    <property type="match status" value="1"/>
</dbReference>
<dbReference type="OrthoDB" id="1446559at2"/>
<proteinExistence type="predicted"/>
<dbReference type="EMBL" id="FNUG01000004">
    <property type="protein sequence ID" value="SEE99997.1"/>
    <property type="molecule type" value="Genomic_DNA"/>
</dbReference>
<dbReference type="Proteomes" id="UP000199448">
    <property type="component" value="Unassembled WGS sequence"/>
</dbReference>
<evidence type="ECO:0000313" key="1">
    <source>
        <dbReference type="EMBL" id="SEE99997.1"/>
    </source>
</evidence>
<dbReference type="InterPro" id="IPR012347">
    <property type="entry name" value="Ferritin-like"/>
</dbReference>
<organism evidence="1 2">
    <name type="scientific">Salinimicrobium catena</name>
    <dbReference type="NCBI Taxonomy" id="390640"/>
    <lineage>
        <taxon>Bacteria</taxon>
        <taxon>Pseudomonadati</taxon>
        <taxon>Bacteroidota</taxon>
        <taxon>Flavobacteriia</taxon>
        <taxon>Flavobacteriales</taxon>
        <taxon>Flavobacteriaceae</taxon>
        <taxon>Salinimicrobium</taxon>
    </lineage>
</organism>
<gene>
    <name evidence="1" type="ORF">SAMN04488034_104118</name>
</gene>
<keyword evidence="2" id="KW-1185">Reference proteome</keyword>
<sequence>MNSHNLKTKQLQLLIEDNFLVAKHCRKTMETIAEVSLRYYFQKLAAKRSQFAMELGTQLNALGGKNPYVPTSTFEKRWSDISEENKLKNVRKSLKLYKQSTRNYKRALSYINDGCCREILIRHKAHFARTVPELKALKNLIKEKQEKAKGQGSHAEIE</sequence>
<name>A0A1H5NGN7_9FLAO</name>
<evidence type="ECO:0000313" key="2">
    <source>
        <dbReference type="Proteomes" id="UP000199448"/>
    </source>
</evidence>